<keyword evidence="11" id="KW-0479">Metal-binding</keyword>
<feature type="transmembrane region" description="Helical" evidence="16">
    <location>
        <begin position="96"/>
        <end position="118"/>
    </location>
</feature>
<evidence type="ECO:0000256" key="13">
    <source>
        <dbReference type="ARBA" id="ARBA00022989"/>
    </source>
</evidence>
<evidence type="ECO:0000256" key="9">
    <source>
        <dbReference type="ARBA" id="ARBA00022617"/>
    </source>
</evidence>
<evidence type="ECO:0000256" key="1">
    <source>
        <dbReference type="ARBA" id="ARBA00001971"/>
    </source>
</evidence>
<comment type="caution">
    <text evidence="17">The sequence shown here is derived from an EMBL/GenBank/DDBJ whole genome shotgun (WGS) entry which is preliminary data.</text>
</comment>
<dbReference type="Gene3D" id="1.20.1300.10">
    <property type="entry name" value="Fumarate reductase/succinate dehydrogenase, transmembrane subunit"/>
    <property type="match status" value="1"/>
</dbReference>
<keyword evidence="14" id="KW-0408">Iron</keyword>
<keyword evidence="7" id="KW-0813">Transport</keyword>
<dbReference type="InterPro" id="IPR034804">
    <property type="entry name" value="SQR/QFR_C/D"/>
</dbReference>
<gene>
    <name evidence="17" type="ORF">GCM10008174_36490</name>
</gene>
<sequence length="124" mass="13190">MRTPLGQVRGLGAARSGTGHFWLQRLTAVSNLLLSIVFVSVLISLAGDSHAAVTATLSNPVIAILMLLFVISATVHMRIGMQVIIEDYVHAELPKLLALMANTFFAIAMGLSAVFALLKISFGV</sequence>
<comment type="cofactor">
    <cofactor evidence="1">
        <name>heme</name>
        <dbReference type="ChEBI" id="CHEBI:30413"/>
    </cofactor>
</comment>
<evidence type="ECO:0000256" key="12">
    <source>
        <dbReference type="ARBA" id="ARBA00022982"/>
    </source>
</evidence>
<dbReference type="GO" id="GO:0016020">
    <property type="term" value="C:membrane"/>
    <property type="evidence" value="ECO:0007669"/>
    <property type="project" value="UniProtKB-SubCell"/>
</dbReference>
<dbReference type="RefSeq" id="WP_271202367.1">
    <property type="nucleotide sequence ID" value="NZ_BSFL01000005.1"/>
</dbReference>
<evidence type="ECO:0000256" key="2">
    <source>
        <dbReference type="ARBA" id="ARBA00004050"/>
    </source>
</evidence>
<keyword evidence="8" id="KW-0816">Tricarboxylic acid cycle</keyword>
<dbReference type="GO" id="GO:0020037">
    <property type="term" value="F:heme binding"/>
    <property type="evidence" value="ECO:0007669"/>
    <property type="project" value="InterPro"/>
</dbReference>
<feature type="transmembrane region" description="Helical" evidence="16">
    <location>
        <begin position="21"/>
        <end position="45"/>
    </location>
</feature>
<evidence type="ECO:0000256" key="8">
    <source>
        <dbReference type="ARBA" id="ARBA00022532"/>
    </source>
</evidence>
<protein>
    <recommendedName>
        <fullName evidence="6">Succinate dehydrogenase hydrophobic membrane anchor subunit</fullName>
    </recommendedName>
</protein>
<dbReference type="InterPro" id="IPR000701">
    <property type="entry name" value="SuccDH_FuR_B_TM-su"/>
</dbReference>
<dbReference type="AlphaFoldDB" id="A0A9W6JUX6"/>
<keyword evidence="10 16" id="KW-0812">Transmembrane</keyword>
<evidence type="ECO:0000256" key="4">
    <source>
        <dbReference type="ARBA" id="ARBA00005163"/>
    </source>
</evidence>
<evidence type="ECO:0000313" key="17">
    <source>
        <dbReference type="EMBL" id="GLK81908.1"/>
    </source>
</evidence>
<comment type="function">
    <text evidence="2">Membrane-anchoring subunit of succinate dehydrogenase (SDH).</text>
</comment>
<keyword evidence="13 16" id="KW-1133">Transmembrane helix</keyword>
<dbReference type="Pfam" id="PF01127">
    <property type="entry name" value="Sdh_cyt"/>
    <property type="match status" value="1"/>
</dbReference>
<organism evidence="17 18">
    <name type="scientific">Methylopila turkensis</name>
    <dbReference type="NCBI Taxonomy" id="1437816"/>
    <lineage>
        <taxon>Bacteria</taxon>
        <taxon>Pseudomonadati</taxon>
        <taxon>Pseudomonadota</taxon>
        <taxon>Alphaproteobacteria</taxon>
        <taxon>Hyphomicrobiales</taxon>
        <taxon>Methylopilaceae</taxon>
        <taxon>Methylopila</taxon>
    </lineage>
</organism>
<dbReference type="GO" id="GO:0046872">
    <property type="term" value="F:metal ion binding"/>
    <property type="evidence" value="ECO:0007669"/>
    <property type="project" value="UniProtKB-KW"/>
</dbReference>
<proteinExistence type="predicted"/>
<evidence type="ECO:0000256" key="6">
    <source>
        <dbReference type="ARBA" id="ARBA00019425"/>
    </source>
</evidence>
<evidence type="ECO:0000313" key="18">
    <source>
        <dbReference type="Proteomes" id="UP001143309"/>
    </source>
</evidence>
<evidence type="ECO:0000256" key="3">
    <source>
        <dbReference type="ARBA" id="ARBA00004141"/>
    </source>
</evidence>
<dbReference type="CDD" id="cd03495">
    <property type="entry name" value="SQR_TypeC_SdhD_like"/>
    <property type="match status" value="1"/>
</dbReference>
<evidence type="ECO:0000256" key="15">
    <source>
        <dbReference type="ARBA" id="ARBA00023136"/>
    </source>
</evidence>
<keyword evidence="15 16" id="KW-0472">Membrane</keyword>
<evidence type="ECO:0000256" key="10">
    <source>
        <dbReference type="ARBA" id="ARBA00022692"/>
    </source>
</evidence>
<reference evidence="17" key="1">
    <citation type="journal article" date="2014" name="Int. J. Syst. Evol. Microbiol.">
        <title>Complete genome sequence of Corynebacterium casei LMG S-19264T (=DSM 44701T), isolated from a smear-ripened cheese.</title>
        <authorList>
            <consortium name="US DOE Joint Genome Institute (JGI-PGF)"/>
            <person name="Walter F."/>
            <person name="Albersmeier A."/>
            <person name="Kalinowski J."/>
            <person name="Ruckert C."/>
        </authorList>
    </citation>
    <scope>NUCLEOTIDE SEQUENCE</scope>
    <source>
        <strain evidence="17">VKM B-2748</strain>
    </source>
</reference>
<comment type="subcellular location">
    <subcellularLocation>
        <location evidence="3">Membrane</location>
        <topology evidence="3">Multi-pass membrane protein</topology>
    </subcellularLocation>
</comment>
<accession>A0A9W6JUX6</accession>
<comment type="subunit">
    <text evidence="5">Part of an enzyme complex containing four subunits: a flavoprotein, an iron-sulfur protein, plus two membrane-anchoring proteins, SdhC and SdhD.</text>
</comment>
<comment type="pathway">
    <text evidence="4">Carbohydrate metabolism; tricarboxylic acid cycle.</text>
</comment>
<evidence type="ECO:0000256" key="16">
    <source>
        <dbReference type="SAM" id="Phobius"/>
    </source>
</evidence>
<evidence type="ECO:0000256" key="14">
    <source>
        <dbReference type="ARBA" id="ARBA00023004"/>
    </source>
</evidence>
<dbReference type="EMBL" id="BSFL01000005">
    <property type="protein sequence ID" value="GLK81908.1"/>
    <property type="molecule type" value="Genomic_DNA"/>
</dbReference>
<dbReference type="InterPro" id="IPR014312">
    <property type="entry name" value="Succ_DH_anchor"/>
</dbReference>
<evidence type="ECO:0000256" key="7">
    <source>
        <dbReference type="ARBA" id="ARBA00022448"/>
    </source>
</evidence>
<dbReference type="Proteomes" id="UP001143309">
    <property type="component" value="Unassembled WGS sequence"/>
</dbReference>
<feature type="transmembrane region" description="Helical" evidence="16">
    <location>
        <begin position="57"/>
        <end position="75"/>
    </location>
</feature>
<keyword evidence="9" id="KW-0349">Heme</keyword>
<dbReference type="GO" id="GO:0006099">
    <property type="term" value="P:tricarboxylic acid cycle"/>
    <property type="evidence" value="ECO:0007669"/>
    <property type="project" value="UniProtKB-KW"/>
</dbReference>
<name>A0A9W6JUX6_9HYPH</name>
<dbReference type="NCBIfam" id="TIGR02968">
    <property type="entry name" value="succ_dehyd_anc"/>
    <property type="match status" value="1"/>
</dbReference>
<evidence type="ECO:0000256" key="5">
    <source>
        <dbReference type="ARBA" id="ARBA00011558"/>
    </source>
</evidence>
<keyword evidence="18" id="KW-1185">Reference proteome</keyword>
<evidence type="ECO:0000256" key="11">
    <source>
        <dbReference type="ARBA" id="ARBA00022723"/>
    </source>
</evidence>
<reference evidence="17" key="2">
    <citation type="submission" date="2023-01" db="EMBL/GenBank/DDBJ databases">
        <authorList>
            <person name="Sun Q."/>
            <person name="Evtushenko L."/>
        </authorList>
    </citation>
    <scope>NUCLEOTIDE SEQUENCE</scope>
    <source>
        <strain evidence="17">VKM B-2748</strain>
    </source>
</reference>
<keyword evidence="12" id="KW-0249">Electron transport</keyword>
<dbReference type="SUPFAM" id="SSF81343">
    <property type="entry name" value="Fumarate reductase respiratory complex transmembrane subunits"/>
    <property type="match status" value="1"/>
</dbReference>